<dbReference type="EMBL" id="BGPR01012466">
    <property type="protein sequence ID" value="GBN56192.1"/>
    <property type="molecule type" value="Genomic_DNA"/>
</dbReference>
<keyword evidence="2" id="KW-1185">Reference proteome</keyword>
<sequence length="97" mass="10742">MQETENNRSLLVVLDRVHGLRDELLLPVTLCKKHARVGTRGSHFSHPVTLPFVFVIFDGISADASTSDAIIKDSRCAGVRRVKCVMPELNLSKNIIS</sequence>
<reference evidence="1 2" key="1">
    <citation type="journal article" date="2019" name="Sci. Rep.">
        <title>Orb-weaving spider Araneus ventricosus genome elucidates the spidroin gene catalogue.</title>
        <authorList>
            <person name="Kono N."/>
            <person name="Nakamura H."/>
            <person name="Ohtoshi R."/>
            <person name="Moran D.A.P."/>
            <person name="Shinohara A."/>
            <person name="Yoshida Y."/>
            <person name="Fujiwara M."/>
            <person name="Mori M."/>
            <person name="Tomita M."/>
            <person name="Arakawa K."/>
        </authorList>
    </citation>
    <scope>NUCLEOTIDE SEQUENCE [LARGE SCALE GENOMIC DNA]</scope>
</reference>
<dbReference type="AlphaFoldDB" id="A0A4Y2PYP0"/>
<gene>
    <name evidence="1" type="ORF">AVEN_140160_1</name>
</gene>
<dbReference type="Proteomes" id="UP000499080">
    <property type="component" value="Unassembled WGS sequence"/>
</dbReference>
<evidence type="ECO:0000313" key="2">
    <source>
        <dbReference type="Proteomes" id="UP000499080"/>
    </source>
</evidence>
<accession>A0A4Y2PYP0</accession>
<comment type="caution">
    <text evidence="1">The sequence shown here is derived from an EMBL/GenBank/DDBJ whole genome shotgun (WGS) entry which is preliminary data.</text>
</comment>
<proteinExistence type="predicted"/>
<protein>
    <submittedName>
        <fullName evidence="1">Uncharacterized protein</fullName>
    </submittedName>
</protein>
<organism evidence="1 2">
    <name type="scientific">Araneus ventricosus</name>
    <name type="common">Orbweaver spider</name>
    <name type="synonym">Epeira ventricosa</name>
    <dbReference type="NCBI Taxonomy" id="182803"/>
    <lineage>
        <taxon>Eukaryota</taxon>
        <taxon>Metazoa</taxon>
        <taxon>Ecdysozoa</taxon>
        <taxon>Arthropoda</taxon>
        <taxon>Chelicerata</taxon>
        <taxon>Arachnida</taxon>
        <taxon>Araneae</taxon>
        <taxon>Araneomorphae</taxon>
        <taxon>Entelegynae</taxon>
        <taxon>Araneoidea</taxon>
        <taxon>Araneidae</taxon>
        <taxon>Araneus</taxon>
    </lineage>
</organism>
<evidence type="ECO:0000313" key="1">
    <source>
        <dbReference type="EMBL" id="GBN56192.1"/>
    </source>
</evidence>
<name>A0A4Y2PYP0_ARAVE</name>